<dbReference type="Proteomes" id="UP000324800">
    <property type="component" value="Unassembled WGS sequence"/>
</dbReference>
<evidence type="ECO:0000313" key="1">
    <source>
        <dbReference type="EMBL" id="KAA6370534.1"/>
    </source>
</evidence>
<reference evidence="1 2" key="1">
    <citation type="submission" date="2019-03" db="EMBL/GenBank/DDBJ databases">
        <title>Single cell metagenomics reveals metabolic interactions within the superorganism composed of flagellate Streblomastix strix and complex community of Bacteroidetes bacteria on its surface.</title>
        <authorList>
            <person name="Treitli S.C."/>
            <person name="Kolisko M."/>
            <person name="Husnik F."/>
            <person name="Keeling P."/>
            <person name="Hampl V."/>
        </authorList>
    </citation>
    <scope>NUCLEOTIDE SEQUENCE [LARGE SCALE GENOMIC DNA]</scope>
    <source>
        <strain evidence="1">ST1C</strain>
    </source>
</reference>
<organism evidence="1 2">
    <name type="scientific">Streblomastix strix</name>
    <dbReference type="NCBI Taxonomy" id="222440"/>
    <lineage>
        <taxon>Eukaryota</taxon>
        <taxon>Metamonada</taxon>
        <taxon>Preaxostyla</taxon>
        <taxon>Oxymonadida</taxon>
        <taxon>Streblomastigidae</taxon>
        <taxon>Streblomastix</taxon>
    </lineage>
</organism>
<accession>A0A5J4UJX7</accession>
<comment type="caution">
    <text evidence="1">The sequence shown here is derived from an EMBL/GenBank/DDBJ whole genome shotgun (WGS) entry which is preliminary data.</text>
</comment>
<protein>
    <submittedName>
        <fullName evidence="1">Uncharacterized protein</fullName>
    </submittedName>
</protein>
<sequence>GVKYNEAMVQIKPTCWSERCAWHGGLPFGERISDRVEVKAQDKQIKKIQHFIFFVGSDPYAFCVVSQQNGVKYNYAWLSIKINMHFQDSYCTVHSLKRLTAPSAEHTSQEIALDWNHVEPASYFPGYGYPMGREVIIGRR</sequence>
<dbReference type="AlphaFoldDB" id="A0A5J4UJX7"/>
<name>A0A5J4UJX7_9EUKA</name>
<dbReference type="EMBL" id="SNRW01015288">
    <property type="protein sequence ID" value="KAA6370534.1"/>
    <property type="molecule type" value="Genomic_DNA"/>
</dbReference>
<gene>
    <name evidence="1" type="ORF">EZS28_033938</name>
</gene>
<proteinExistence type="predicted"/>
<evidence type="ECO:0000313" key="2">
    <source>
        <dbReference type="Proteomes" id="UP000324800"/>
    </source>
</evidence>
<feature type="non-terminal residue" evidence="1">
    <location>
        <position position="1"/>
    </location>
</feature>